<dbReference type="SUPFAM" id="SSF52540">
    <property type="entry name" value="P-loop containing nucleoside triphosphate hydrolases"/>
    <property type="match status" value="1"/>
</dbReference>
<dbReference type="InterPro" id="IPR014001">
    <property type="entry name" value="Helicase_ATP-bd"/>
</dbReference>
<feature type="domain" description="Helicase ATP-binding" evidence="1">
    <location>
        <begin position="42"/>
        <end position="312"/>
    </location>
</feature>
<dbReference type="InterPro" id="IPR011545">
    <property type="entry name" value="DEAD/DEAH_box_helicase_dom"/>
</dbReference>
<evidence type="ECO:0000313" key="2">
    <source>
        <dbReference type="EMBL" id="MBJ6726365.1"/>
    </source>
</evidence>
<accession>A0A8J7JN18</accession>
<keyword evidence="3" id="KW-1185">Reference proteome</keyword>
<dbReference type="Gene3D" id="3.40.50.300">
    <property type="entry name" value="P-loop containing nucleotide triphosphate hydrolases"/>
    <property type="match status" value="2"/>
</dbReference>
<evidence type="ECO:0000259" key="1">
    <source>
        <dbReference type="PROSITE" id="PS51192"/>
    </source>
</evidence>
<dbReference type="SMART" id="SM00487">
    <property type="entry name" value="DEXDc"/>
    <property type="match status" value="1"/>
</dbReference>
<keyword evidence="2" id="KW-0067">ATP-binding</keyword>
<comment type="caution">
    <text evidence="2">The sequence shown here is derived from an EMBL/GenBank/DDBJ whole genome shotgun (WGS) entry which is preliminary data.</text>
</comment>
<dbReference type="GO" id="GO:0003676">
    <property type="term" value="F:nucleic acid binding"/>
    <property type="evidence" value="ECO:0007669"/>
    <property type="project" value="InterPro"/>
</dbReference>
<organism evidence="2 3">
    <name type="scientific">Geomesophilobacter sediminis</name>
    <dbReference type="NCBI Taxonomy" id="2798584"/>
    <lineage>
        <taxon>Bacteria</taxon>
        <taxon>Pseudomonadati</taxon>
        <taxon>Thermodesulfobacteriota</taxon>
        <taxon>Desulfuromonadia</taxon>
        <taxon>Geobacterales</taxon>
        <taxon>Geobacteraceae</taxon>
        <taxon>Geomesophilobacter</taxon>
    </lineage>
</organism>
<dbReference type="AlphaFoldDB" id="A0A8J7JN18"/>
<dbReference type="GO" id="GO:0004386">
    <property type="term" value="F:helicase activity"/>
    <property type="evidence" value="ECO:0007669"/>
    <property type="project" value="UniProtKB-KW"/>
</dbReference>
<sequence length="861" mass="96822">MAFKIPQKSSVSIKDPESLFRDLRDRTVEGLLAQQADMLRNYLDHVDNRDIALELPTGSGKTLVGLLIAEWRRRTKRERCVLLCPTKQLVHQVVEQAKEKYGINALDFSGSKHQYPEADKTAFNNCESIGVATYSALFNTNPFFSDVHTLIFDDAHAAENYVSSFWSLEIRRYQDETTFDAIWQIIAPYTTENDQLRYDQGNDGSLDTSFVNKIPTPYLLKCRTALTVAIDNTSRDAESPEEYGYRWRMIRDHLHACHLYYTSNSILIRPLIAPTKSFAPFQNARQRIYMSATLGEGGDLERIFGRKKIERIPAPEGWDKQGIGRRFFVFPMRMWDEATSLSLAISWVTKFDRALVLTPSNRDADKVKEVIKELPATQSHTLFDAEQLEASKKSFTKAGSAIAVLANRYDGIDLIGDECRYLIIYGLPESTNLQERFIISRFGASVLFQVRIRTRITQAVGRCTRSSTDYALVVIIGDKVHQYFHMPEKRETLHPELQAEVNFGVEQSKVDNPSALGDNIDIFIAHGPEWKTADNHILETRDELTQLPIPSASPLGESVVHEVKFHDALWSGDFDTALSSAKDVLAKLAGGHDLKGYSALWNYLAGSAAYQANKMPAAQEHFSAAFSCASTLPWLKQLQNLISTQTQEAPIDIIYGERIERIEGVLERFGKSGSAKIEKYFQTIREGLSSPESKPFEEAQVKLGHLLGFESGNTERSGDPDPWWIFGRQGVVFEDYTATGDKPIVSKEKTLQAKAHPDTLAAEHPGVNFSVVLCSSSDKLHFAAEPHTGSVFYISVEEFKKFSEECMTTMRALWDSYQSPGIIEWREFAARKLVEARLGSDDILARLTSKNLSSLAGGGQK</sequence>
<protein>
    <submittedName>
        <fullName evidence="2">DEAD/DEAH box helicase</fullName>
    </submittedName>
</protein>
<dbReference type="GO" id="GO:0005524">
    <property type="term" value="F:ATP binding"/>
    <property type="evidence" value="ECO:0007669"/>
    <property type="project" value="InterPro"/>
</dbReference>
<dbReference type="PANTHER" id="PTHR47396">
    <property type="entry name" value="TYPE I RESTRICTION ENZYME ECOKI R PROTEIN"/>
    <property type="match status" value="1"/>
</dbReference>
<dbReference type="GO" id="GO:0006139">
    <property type="term" value="P:nucleobase-containing compound metabolic process"/>
    <property type="evidence" value="ECO:0007669"/>
    <property type="project" value="InterPro"/>
</dbReference>
<reference evidence="2" key="1">
    <citation type="submission" date="2020-12" db="EMBL/GenBank/DDBJ databases">
        <title>Geomonas sp. Red875, isolated from river sediment.</title>
        <authorList>
            <person name="Xu Z."/>
            <person name="Zhang Z."/>
            <person name="Masuda Y."/>
            <person name="Itoh H."/>
            <person name="Senoo K."/>
        </authorList>
    </citation>
    <scope>NUCLEOTIDE SEQUENCE</scope>
    <source>
        <strain evidence="2">Red875</strain>
    </source>
</reference>
<name>A0A8J7JN18_9BACT</name>
<dbReference type="RefSeq" id="WP_199385282.1">
    <property type="nucleotide sequence ID" value="NZ_JAEMHM010000014.1"/>
</dbReference>
<dbReference type="EMBL" id="JAEMHM010000014">
    <property type="protein sequence ID" value="MBJ6726365.1"/>
    <property type="molecule type" value="Genomic_DNA"/>
</dbReference>
<keyword evidence="2" id="KW-0378">Hydrolase</keyword>
<proteinExistence type="predicted"/>
<dbReference type="InterPro" id="IPR027417">
    <property type="entry name" value="P-loop_NTPase"/>
</dbReference>
<dbReference type="GO" id="GO:0016818">
    <property type="term" value="F:hydrolase activity, acting on acid anhydrides, in phosphorus-containing anhydrides"/>
    <property type="evidence" value="ECO:0007669"/>
    <property type="project" value="InterPro"/>
</dbReference>
<evidence type="ECO:0000313" key="3">
    <source>
        <dbReference type="Proteomes" id="UP000636888"/>
    </source>
</evidence>
<dbReference type="PROSITE" id="PS51192">
    <property type="entry name" value="HELICASE_ATP_BIND_1"/>
    <property type="match status" value="1"/>
</dbReference>
<dbReference type="PANTHER" id="PTHR47396:SF1">
    <property type="entry name" value="ATP-DEPENDENT HELICASE IRC3-RELATED"/>
    <property type="match status" value="1"/>
</dbReference>
<gene>
    <name evidence="2" type="ORF">JFN93_16770</name>
</gene>
<keyword evidence="2" id="KW-0547">Nucleotide-binding</keyword>
<dbReference type="InterPro" id="IPR006555">
    <property type="entry name" value="ATP-dep_Helicase_C"/>
</dbReference>
<dbReference type="GO" id="GO:0005829">
    <property type="term" value="C:cytosol"/>
    <property type="evidence" value="ECO:0007669"/>
    <property type="project" value="TreeGrafter"/>
</dbReference>
<dbReference type="CDD" id="cd00046">
    <property type="entry name" value="SF2-N"/>
    <property type="match status" value="1"/>
</dbReference>
<keyword evidence="2" id="KW-0347">Helicase</keyword>
<dbReference type="SMART" id="SM00491">
    <property type="entry name" value="HELICc2"/>
    <property type="match status" value="1"/>
</dbReference>
<dbReference type="InterPro" id="IPR050742">
    <property type="entry name" value="Helicase_Restrict-Modif_Enz"/>
</dbReference>
<dbReference type="Pfam" id="PF00270">
    <property type="entry name" value="DEAD"/>
    <property type="match status" value="1"/>
</dbReference>
<dbReference type="Pfam" id="PF13307">
    <property type="entry name" value="Helicase_C_2"/>
    <property type="match status" value="1"/>
</dbReference>
<dbReference type="Proteomes" id="UP000636888">
    <property type="component" value="Unassembled WGS sequence"/>
</dbReference>